<comment type="caution">
    <text evidence="2">The sequence shown here is derived from an EMBL/GenBank/DDBJ whole genome shotgun (WGS) entry which is preliminary data.</text>
</comment>
<protein>
    <submittedName>
        <fullName evidence="2">Uncharacterized protein</fullName>
    </submittedName>
</protein>
<accession>A0AAD4YI64</accession>
<dbReference type="EMBL" id="JAKZEL010000001">
    <property type="protein sequence ID" value="KAI4549249.1"/>
    <property type="molecule type" value="Genomic_DNA"/>
</dbReference>
<evidence type="ECO:0000256" key="1">
    <source>
        <dbReference type="SAM" id="Phobius"/>
    </source>
</evidence>
<reference evidence="2" key="1">
    <citation type="submission" date="2022-03" db="EMBL/GenBank/DDBJ databases">
        <title>Genomic analyses of argali, domestic sheep and their hybrids provide insights into chromosomal evolution, heterosis and genetic basis of agronomic traits.</title>
        <authorList>
            <person name="Li M."/>
        </authorList>
    </citation>
    <scope>NUCLEOTIDE SEQUENCE</scope>
    <source>
        <strain evidence="2">CAU-MHL-2022a</strain>
        <tissue evidence="2">Skin</tissue>
    </source>
</reference>
<proteinExistence type="predicted"/>
<keyword evidence="1" id="KW-0472">Membrane</keyword>
<dbReference type="Proteomes" id="UP001214576">
    <property type="component" value="Unassembled WGS sequence"/>
</dbReference>
<feature type="transmembrane region" description="Helical" evidence="1">
    <location>
        <begin position="180"/>
        <end position="200"/>
    </location>
</feature>
<keyword evidence="1" id="KW-1133">Transmembrane helix</keyword>
<evidence type="ECO:0000313" key="3">
    <source>
        <dbReference type="Proteomes" id="UP001214576"/>
    </source>
</evidence>
<name>A0AAD4YI64_OVIAM</name>
<keyword evidence="1" id="KW-0812">Transmembrane</keyword>
<gene>
    <name evidence="2" type="ORF">MG293_001579</name>
</gene>
<sequence>MSTLKPRSTQEPISSRARHTMQILQQRRKIALSFNTQAAQSHSKPIDISKVTTGHFIALQREEIQLHPPEHQHKLLQPGNLGKPLIQPNPQIQVNPFMAQDKPFSTKIIPKYILWVELSHLSSPKLEFLPLTHPITTEKGMWNQTVYLNFKNILNSLIKPPIHSMLLPSLQVITASQVPLAASLTLSLMLVIISPFLLALKCHHMAFAIWDSYHPTDTRQRALFSPEKKG</sequence>
<organism evidence="2 3">
    <name type="scientific">Ovis ammon polii</name>
    <dbReference type="NCBI Taxonomy" id="230172"/>
    <lineage>
        <taxon>Eukaryota</taxon>
        <taxon>Metazoa</taxon>
        <taxon>Chordata</taxon>
        <taxon>Craniata</taxon>
        <taxon>Vertebrata</taxon>
        <taxon>Euteleostomi</taxon>
        <taxon>Mammalia</taxon>
        <taxon>Eutheria</taxon>
        <taxon>Laurasiatheria</taxon>
        <taxon>Artiodactyla</taxon>
        <taxon>Ruminantia</taxon>
        <taxon>Pecora</taxon>
        <taxon>Bovidae</taxon>
        <taxon>Caprinae</taxon>
        <taxon>Ovis</taxon>
    </lineage>
</organism>
<evidence type="ECO:0000313" key="2">
    <source>
        <dbReference type="EMBL" id="KAI4549249.1"/>
    </source>
</evidence>
<keyword evidence="3" id="KW-1185">Reference proteome</keyword>
<dbReference type="AlphaFoldDB" id="A0AAD4YI64"/>